<evidence type="ECO:0000256" key="2">
    <source>
        <dbReference type="ARBA" id="ARBA00022438"/>
    </source>
</evidence>
<organism evidence="7 8">
    <name type="scientific">Williamwhitmania taraxaci</name>
    <dbReference type="NCBI Taxonomy" id="1640674"/>
    <lineage>
        <taxon>Bacteria</taxon>
        <taxon>Pseudomonadati</taxon>
        <taxon>Bacteroidota</taxon>
        <taxon>Bacteroidia</taxon>
        <taxon>Bacteroidales</taxon>
        <taxon>Williamwhitmaniaceae</taxon>
        <taxon>Williamwhitmania</taxon>
    </lineage>
</organism>
<evidence type="ECO:0000256" key="1">
    <source>
        <dbReference type="ARBA" id="ARBA00010491"/>
    </source>
</evidence>
<evidence type="ECO:0000256" key="6">
    <source>
        <dbReference type="ARBA" id="ARBA00022825"/>
    </source>
</evidence>
<dbReference type="GO" id="GO:0008239">
    <property type="term" value="F:dipeptidyl-peptidase activity"/>
    <property type="evidence" value="ECO:0007669"/>
    <property type="project" value="InterPro"/>
</dbReference>
<dbReference type="RefSeq" id="WP_092434223.1">
    <property type="nucleotide sequence ID" value="NZ_FMYP01000001.1"/>
</dbReference>
<dbReference type="GO" id="GO:0043171">
    <property type="term" value="P:peptide catabolic process"/>
    <property type="evidence" value="ECO:0007669"/>
    <property type="project" value="UniProtKB-ARBA"/>
</dbReference>
<accession>A0A1G6GJL6</accession>
<gene>
    <name evidence="7" type="ORF">SAMN05216323_1001147</name>
</gene>
<keyword evidence="5" id="KW-0378">Hydrolase</keyword>
<sequence>MKRIVIGVLALFIIFGNLRADEGMWLPLLVGKQKMKEMKASGFKLKAEDIYSINHNSLKDAIVQFGGGCTGEVISDEGLIITNHHCGYRQIQEHSSLEHNYLEDGFWAMSKREELSNPNLSVKFLVRMEDVTEKILGGITMETPEEERGKLIIARSAATTKLAIEGTNFIAEVKPLFYGNQYFLSLLSDKKIPVETLVE</sequence>
<evidence type="ECO:0000256" key="3">
    <source>
        <dbReference type="ARBA" id="ARBA00022670"/>
    </source>
</evidence>
<dbReference type="InterPro" id="IPR009003">
    <property type="entry name" value="Peptidase_S1_PA"/>
</dbReference>
<dbReference type="SUPFAM" id="SSF50494">
    <property type="entry name" value="Trypsin-like serine proteases"/>
    <property type="match status" value="1"/>
</dbReference>
<dbReference type="GO" id="GO:0006508">
    <property type="term" value="P:proteolysis"/>
    <property type="evidence" value="ECO:0007669"/>
    <property type="project" value="UniProtKB-KW"/>
</dbReference>
<proteinExistence type="inferred from homology"/>
<dbReference type="OrthoDB" id="9805367at2"/>
<dbReference type="PANTHER" id="PTHR38469">
    <property type="entry name" value="PERIPLASMIC PEPTIDASE SUBFAMILY S1B"/>
    <property type="match status" value="1"/>
</dbReference>
<protein>
    <submittedName>
        <fullName evidence="7">Peptidase S46</fullName>
    </submittedName>
</protein>
<dbReference type="InterPro" id="IPR019500">
    <property type="entry name" value="Pep_S46"/>
</dbReference>
<keyword evidence="6" id="KW-0720">Serine protease</keyword>
<keyword evidence="2" id="KW-0031">Aminopeptidase</keyword>
<evidence type="ECO:0000256" key="5">
    <source>
        <dbReference type="ARBA" id="ARBA00022801"/>
    </source>
</evidence>
<dbReference type="GO" id="GO:0070009">
    <property type="term" value="F:serine-type aminopeptidase activity"/>
    <property type="evidence" value="ECO:0007669"/>
    <property type="project" value="InterPro"/>
</dbReference>
<dbReference type="PANTHER" id="PTHR38469:SF1">
    <property type="entry name" value="PERIPLASMIC PEPTIDASE SUBFAMILY S1B"/>
    <property type="match status" value="1"/>
</dbReference>
<dbReference type="Pfam" id="PF10459">
    <property type="entry name" value="Peptidase_S46"/>
    <property type="match status" value="1"/>
</dbReference>
<dbReference type="Proteomes" id="UP000199452">
    <property type="component" value="Unassembled WGS sequence"/>
</dbReference>
<evidence type="ECO:0000256" key="4">
    <source>
        <dbReference type="ARBA" id="ARBA00022729"/>
    </source>
</evidence>
<reference evidence="7 8" key="1">
    <citation type="submission" date="2016-09" db="EMBL/GenBank/DDBJ databases">
        <authorList>
            <person name="Capua I."/>
            <person name="De Benedictis P."/>
            <person name="Joannis T."/>
            <person name="Lombin L.H."/>
            <person name="Cattoli G."/>
        </authorList>
    </citation>
    <scope>NUCLEOTIDE SEQUENCE [LARGE SCALE GENOMIC DNA]</scope>
    <source>
        <strain evidence="7 8">A7P-90m</strain>
    </source>
</reference>
<dbReference type="AlphaFoldDB" id="A0A1G6GJL6"/>
<keyword evidence="8" id="KW-1185">Reference proteome</keyword>
<name>A0A1G6GJL6_9BACT</name>
<evidence type="ECO:0000313" key="8">
    <source>
        <dbReference type="Proteomes" id="UP000199452"/>
    </source>
</evidence>
<keyword evidence="3" id="KW-0645">Protease</keyword>
<evidence type="ECO:0000313" key="7">
    <source>
        <dbReference type="EMBL" id="SDB82033.1"/>
    </source>
</evidence>
<dbReference type="EMBL" id="FMYP01000001">
    <property type="protein sequence ID" value="SDB82033.1"/>
    <property type="molecule type" value="Genomic_DNA"/>
</dbReference>
<dbReference type="STRING" id="1640674.SAMN05216323_1001147"/>
<comment type="similarity">
    <text evidence="1">Belongs to the peptidase S46 family.</text>
</comment>
<keyword evidence="4" id="KW-0732">Signal</keyword>